<dbReference type="InterPro" id="IPR035979">
    <property type="entry name" value="RBD_domain_sf"/>
</dbReference>
<dbReference type="HAMAP" id="MF_03001">
    <property type="entry name" value="eIF3b"/>
    <property type="match status" value="1"/>
</dbReference>
<evidence type="ECO:0000259" key="8">
    <source>
        <dbReference type="PROSITE" id="PS50102"/>
    </source>
</evidence>
<dbReference type="InterPro" id="IPR034363">
    <property type="entry name" value="eIF3B_RRM"/>
</dbReference>
<dbReference type="Proteomes" id="UP001527925">
    <property type="component" value="Unassembled WGS sequence"/>
</dbReference>
<dbReference type="SMART" id="SM00360">
    <property type="entry name" value="RRM"/>
    <property type="match status" value="1"/>
</dbReference>
<dbReference type="PROSITE" id="PS50102">
    <property type="entry name" value="RRM"/>
    <property type="match status" value="1"/>
</dbReference>
<keyword evidence="4 6" id="KW-0694">RNA-binding</keyword>
<dbReference type="EMBL" id="JADGIZ020000010">
    <property type="protein sequence ID" value="KAL2917575.1"/>
    <property type="molecule type" value="Genomic_DNA"/>
</dbReference>
<dbReference type="InterPro" id="IPR015943">
    <property type="entry name" value="WD40/YVTN_repeat-like_dom_sf"/>
</dbReference>
<evidence type="ECO:0000256" key="4">
    <source>
        <dbReference type="ARBA" id="ARBA00022884"/>
    </source>
</evidence>
<dbReference type="PANTHER" id="PTHR14068:SF0">
    <property type="entry name" value="EUKARYOTIC TRANSLATION INITIATION FACTOR 3 SUBUNIT B"/>
    <property type="match status" value="1"/>
</dbReference>
<reference evidence="9 10" key="1">
    <citation type="submission" date="2023-09" db="EMBL/GenBank/DDBJ databases">
        <title>Pangenome analysis of Batrachochytrium dendrobatidis and related Chytrids.</title>
        <authorList>
            <person name="Yacoub M.N."/>
            <person name="Stajich J.E."/>
            <person name="James T.Y."/>
        </authorList>
    </citation>
    <scope>NUCLEOTIDE SEQUENCE [LARGE SCALE GENOMIC DNA]</scope>
    <source>
        <strain evidence="9 10">JEL0888</strain>
    </source>
</reference>
<dbReference type="GO" id="GO:0003743">
    <property type="term" value="F:translation initiation factor activity"/>
    <property type="evidence" value="ECO:0007669"/>
    <property type="project" value="UniProtKB-KW"/>
</dbReference>
<keyword evidence="2 6" id="KW-0963">Cytoplasm</keyword>
<dbReference type="InterPro" id="IPR003954">
    <property type="entry name" value="RRM_euk-type"/>
</dbReference>
<comment type="similarity">
    <text evidence="6 7">Belongs to the eIF-3 subunit B family.</text>
</comment>
<dbReference type="InterPro" id="IPR012677">
    <property type="entry name" value="Nucleotide-bd_a/b_plait_sf"/>
</dbReference>
<evidence type="ECO:0000256" key="2">
    <source>
        <dbReference type="ARBA" id="ARBA00022490"/>
    </source>
</evidence>
<dbReference type="Gene3D" id="2.130.10.10">
    <property type="entry name" value="YVTN repeat-like/Quinoprotein amine dehydrogenase"/>
    <property type="match status" value="2"/>
</dbReference>
<evidence type="ECO:0000256" key="5">
    <source>
        <dbReference type="ARBA" id="ARBA00022917"/>
    </source>
</evidence>
<dbReference type="SUPFAM" id="SSF54928">
    <property type="entry name" value="RNA-binding domain, RBD"/>
    <property type="match status" value="1"/>
</dbReference>
<evidence type="ECO:0000256" key="7">
    <source>
        <dbReference type="PIRNR" id="PIRNR036424"/>
    </source>
</evidence>
<dbReference type="Pfam" id="PF00076">
    <property type="entry name" value="RRM_1"/>
    <property type="match status" value="1"/>
</dbReference>
<proteinExistence type="inferred from homology"/>
<dbReference type="SUPFAM" id="SSF82171">
    <property type="entry name" value="DPP6 N-terminal domain-like"/>
    <property type="match status" value="1"/>
</dbReference>
<dbReference type="CDD" id="cd12278">
    <property type="entry name" value="RRM_eIF3B"/>
    <property type="match status" value="1"/>
</dbReference>
<accession>A0ABR4NDI0</accession>
<comment type="function">
    <text evidence="7">Component of the eukaryotic translation initiation factor 3 (eIF-3) complex, which is involved in protein synthesis and, together with other initiation factors, stimulates binding of mRNA and methionyl-tRNAi to the 40S ribosome.</text>
</comment>
<evidence type="ECO:0000256" key="3">
    <source>
        <dbReference type="ARBA" id="ARBA00022540"/>
    </source>
</evidence>
<evidence type="ECO:0000256" key="1">
    <source>
        <dbReference type="ARBA" id="ARBA00004496"/>
    </source>
</evidence>
<name>A0ABR4NDI0_9FUNG</name>
<dbReference type="InterPro" id="IPR000504">
    <property type="entry name" value="RRM_dom"/>
</dbReference>
<dbReference type="SMART" id="SM00361">
    <property type="entry name" value="RRM_1"/>
    <property type="match status" value="1"/>
</dbReference>
<sequence length="706" mass="80495">MAVGNNDLSHLTTIEDLENAEFDESSIDFSDIEAKFAVNVPTGFAHVIVVDNVPIVDQAKEEKLFRVIAKLFKEAGAIQPDGIHMPRDPKTGMSKGYLFIEFETPESADKAVVLFSGHRFDKTHTFSVAKFDSVETYTSIPDEFVAPAEETFEPKEHLLSWLTDPRARDQFAMVKGEEVGVYWNNKAEVPDRAEARTHWTDAYVAWSPLGRYLVTVHKQGIAIWGGQSWKKIMRFSHPNVKLVDFSPNELYLVTWSHEPFVTPDGQHHHLAVWDIESGERLRTFPTDPSTMPQPEAQRGGVAGPVRFGWPIFKWSFDSKFIARMTPGAQGAISIYEVPGMGLLDKKSIKIENLQHFEWSPTEHIISYWTPESGNIPARVTLIRIPTREIVRTKNLFGVIDCKLAWQSAGEFLLVRVDRLKSKKQTVTSFEIFRMREKDIPVDVVEHKAGEDISTISWEPSGARFAILGAEAQKTSVSFYQVQPPSTSSANTGTKLLKTQETKGINTVSWSPKGRFCVLAGIRGMQGDLQFWDLDDQSIMATGEHYTCTDIDWDPTGRYVVTSVSAWRAQSDTGFIMWTFTGQQLTKQNVLGFKQFVWRPRPPTLLTPAMQKKIRKNLKDYSKDFELQDAAETNKASQEVQEKRFSQIREWRDFLADNQAKYDQDRTERIKLYGFDPDAKRNAQDIEELEEWIEEIVDETEEVYRGD</sequence>
<comment type="function">
    <text evidence="6">RNA-binding component of the eukaryotic translation initiation factor 3 (eIF-3) complex, which is involved in protein synthesis of a specialized repertoire of mRNAs and, together with other initiation factors, stimulates binding of mRNA and methionyl-tRNAi to the 40S ribosome. The eIF-3 complex specifically targets and initiates translation of a subset of mRNAs involved in cell proliferation.</text>
</comment>
<dbReference type="PIRSF" id="PIRSF036424">
    <property type="entry name" value="eIF3b"/>
    <property type="match status" value="1"/>
</dbReference>
<keyword evidence="5 6" id="KW-0648">Protein biosynthesis</keyword>
<dbReference type="InterPro" id="IPR011400">
    <property type="entry name" value="EIF3B"/>
</dbReference>
<keyword evidence="10" id="KW-1185">Reference proteome</keyword>
<dbReference type="Pfam" id="PF08662">
    <property type="entry name" value="eIF2A"/>
    <property type="match status" value="1"/>
</dbReference>
<evidence type="ECO:0000313" key="10">
    <source>
        <dbReference type="Proteomes" id="UP001527925"/>
    </source>
</evidence>
<comment type="subunit">
    <text evidence="6 7">Component of the eukaryotic translation initiation factor 3 (eIF-3) complex.</text>
</comment>
<comment type="caution">
    <text evidence="9">The sequence shown here is derived from an EMBL/GenBank/DDBJ whole genome shotgun (WGS) entry which is preliminary data.</text>
</comment>
<dbReference type="PANTHER" id="PTHR14068">
    <property type="entry name" value="EUKARYOTIC TRANSLATION INITIATION FACTOR 3 EIF3 -RELATED"/>
    <property type="match status" value="1"/>
</dbReference>
<keyword evidence="3 6" id="KW-0396">Initiation factor</keyword>
<comment type="subcellular location">
    <subcellularLocation>
        <location evidence="1 6 7">Cytoplasm</location>
    </subcellularLocation>
</comment>
<dbReference type="Gene3D" id="3.30.70.330">
    <property type="match status" value="1"/>
</dbReference>
<feature type="domain" description="RRM" evidence="8">
    <location>
        <begin position="46"/>
        <end position="133"/>
    </location>
</feature>
<evidence type="ECO:0000256" key="6">
    <source>
        <dbReference type="HAMAP-Rule" id="MF_03001"/>
    </source>
</evidence>
<evidence type="ECO:0000313" key="9">
    <source>
        <dbReference type="EMBL" id="KAL2917575.1"/>
    </source>
</evidence>
<dbReference type="InterPro" id="IPR013979">
    <property type="entry name" value="TIF_beta_prop-like"/>
</dbReference>
<gene>
    <name evidence="6 9" type="primary">PRT1</name>
    <name evidence="9" type="ORF">HK105_202860</name>
</gene>
<organism evidence="9 10">
    <name type="scientific">Polyrhizophydium stewartii</name>
    <dbReference type="NCBI Taxonomy" id="2732419"/>
    <lineage>
        <taxon>Eukaryota</taxon>
        <taxon>Fungi</taxon>
        <taxon>Fungi incertae sedis</taxon>
        <taxon>Chytridiomycota</taxon>
        <taxon>Chytridiomycota incertae sedis</taxon>
        <taxon>Chytridiomycetes</taxon>
        <taxon>Rhizophydiales</taxon>
        <taxon>Rhizophydiales incertae sedis</taxon>
        <taxon>Polyrhizophydium</taxon>
    </lineage>
</organism>
<protein>
    <recommendedName>
        <fullName evidence="6">Eukaryotic translation initiation factor 3 subunit B</fullName>
        <shortName evidence="6">eIF3b</shortName>
    </recommendedName>
    <alternativeName>
        <fullName evidence="6">Eukaryotic translation initiation factor 3 90 kDa subunit homolog</fullName>
        <shortName evidence="6">eIF3 p90</shortName>
    </alternativeName>
    <alternativeName>
        <fullName evidence="6">Translation initiation factor eIF3, p90 subunit homolog</fullName>
    </alternativeName>
</protein>